<keyword evidence="2" id="KW-0731">Sigma factor</keyword>
<protein>
    <submittedName>
        <fullName evidence="5">RNA polymerase, sigma-24 subunit, ECF subfamily</fullName>
    </submittedName>
</protein>
<dbReference type="InterPro" id="IPR013324">
    <property type="entry name" value="RNA_pol_sigma_r3/r4-like"/>
</dbReference>
<dbReference type="GO" id="GO:0016987">
    <property type="term" value="F:sigma factor activity"/>
    <property type="evidence" value="ECO:0007669"/>
    <property type="project" value="UniProtKB-KW"/>
</dbReference>
<dbReference type="PATRIC" id="fig|1300342.3.peg.999"/>
<accession>A0A160DTV0</accession>
<dbReference type="EMBL" id="CP015249">
    <property type="protein sequence ID" value="ANB17053.1"/>
    <property type="molecule type" value="Genomic_DNA"/>
</dbReference>
<dbReference type="GO" id="GO:0006352">
    <property type="term" value="P:DNA-templated transcription initiation"/>
    <property type="evidence" value="ECO:0007669"/>
    <property type="project" value="InterPro"/>
</dbReference>
<evidence type="ECO:0000313" key="6">
    <source>
        <dbReference type="Proteomes" id="UP000076830"/>
    </source>
</evidence>
<dbReference type="Gene3D" id="1.10.10.10">
    <property type="entry name" value="Winged helix-like DNA-binding domain superfamily/Winged helix DNA-binding domain"/>
    <property type="match status" value="1"/>
</dbReference>
<keyword evidence="3" id="KW-0804">Transcription</keyword>
<dbReference type="Pfam" id="PF07638">
    <property type="entry name" value="Sigma70_ECF"/>
    <property type="match status" value="1"/>
</dbReference>
<reference evidence="5 6" key="1">
    <citation type="submission" date="2016-04" db="EMBL/GenBank/DDBJ databases">
        <title>Complete genome sequence of Dokdonella koreensis DS-123T.</title>
        <authorList>
            <person name="Kim J.F."/>
            <person name="Lee H."/>
            <person name="Kwak M.-J."/>
        </authorList>
    </citation>
    <scope>NUCLEOTIDE SEQUENCE [LARGE SCALE GENOMIC DNA]</scope>
    <source>
        <strain evidence="5 6">DS-123</strain>
    </source>
</reference>
<organism evidence="5 6">
    <name type="scientific">Dokdonella koreensis DS-123</name>
    <dbReference type="NCBI Taxonomy" id="1300342"/>
    <lineage>
        <taxon>Bacteria</taxon>
        <taxon>Pseudomonadati</taxon>
        <taxon>Pseudomonadota</taxon>
        <taxon>Gammaproteobacteria</taxon>
        <taxon>Lysobacterales</taxon>
        <taxon>Rhodanobacteraceae</taxon>
        <taxon>Dokdonella</taxon>
    </lineage>
</organism>
<dbReference type="SUPFAM" id="SSF88659">
    <property type="entry name" value="Sigma3 and sigma4 domains of RNA polymerase sigma factors"/>
    <property type="match status" value="1"/>
</dbReference>
<dbReference type="InterPro" id="IPR039425">
    <property type="entry name" value="RNA_pol_sigma-70-like"/>
</dbReference>
<evidence type="ECO:0000256" key="2">
    <source>
        <dbReference type="ARBA" id="ARBA00023082"/>
    </source>
</evidence>
<feature type="domain" description="RNA polymerase sigma-70 ECF-like HTH" evidence="4">
    <location>
        <begin position="4"/>
        <end position="180"/>
    </location>
</feature>
<dbReference type="OrthoDB" id="6023540at2"/>
<dbReference type="InterPro" id="IPR036388">
    <property type="entry name" value="WH-like_DNA-bd_sf"/>
</dbReference>
<dbReference type="PANTHER" id="PTHR43133:SF39">
    <property type="entry name" value="SIMILAR TO RNA POLYMERASE SIGMA-E FACTOR"/>
    <property type="match status" value="1"/>
</dbReference>
<proteinExistence type="predicted"/>
<evidence type="ECO:0000259" key="4">
    <source>
        <dbReference type="Pfam" id="PF07638"/>
    </source>
</evidence>
<dbReference type="InterPro" id="IPR053812">
    <property type="entry name" value="HTH_Sigma70_ECF-like"/>
</dbReference>
<dbReference type="InterPro" id="IPR011517">
    <property type="entry name" value="RNA_pol_sigma70_ECF-like"/>
</dbReference>
<dbReference type="InterPro" id="IPR014284">
    <property type="entry name" value="RNA_pol_sigma-70_dom"/>
</dbReference>
<dbReference type="NCBIfam" id="TIGR02999">
    <property type="entry name" value="Sig-70_X6"/>
    <property type="match status" value="1"/>
</dbReference>
<evidence type="ECO:0000313" key="5">
    <source>
        <dbReference type="EMBL" id="ANB17053.1"/>
    </source>
</evidence>
<dbReference type="AlphaFoldDB" id="A0A160DTV0"/>
<dbReference type="RefSeq" id="WP_067644909.1">
    <property type="nucleotide sequence ID" value="NZ_CP015249.1"/>
</dbReference>
<evidence type="ECO:0000256" key="1">
    <source>
        <dbReference type="ARBA" id="ARBA00023015"/>
    </source>
</evidence>
<keyword evidence="1" id="KW-0805">Transcription regulation</keyword>
<name>A0A160DTV0_9GAMM</name>
<evidence type="ECO:0000256" key="3">
    <source>
        <dbReference type="ARBA" id="ARBA00023163"/>
    </source>
</evidence>
<dbReference type="PANTHER" id="PTHR43133">
    <property type="entry name" value="RNA POLYMERASE ECF-TYPE SIGMA FACTO"/>
    <property type="match status" value="1"/>
</dbReference>
<keyword evidence="6" id="KW-1185">Reference proteome</keyword>
<dbReference type="STRING" id="1300342.I596_1023"/>
<dbReference type="KEGG" id="dko:I596_1023"/>
<gene>
    <name evidence="5" type="ORF">I596_1023</name>
</gene>
<sequence>MGASVTQLLSDWRAGDAGARDRLVAVLYPELKRLAEQAFRRERGNHTLQPTALVNEAWLRLAGIETLAGGDRGAVLAVAARLMREILIDHARRRAAAKRDGGERVTLSGLELAGDQALDLVDLDGALERLERLDPVKARIVELRYFGGLSIEETGQVLAQSPATVKRHWQAARIWLFDALGGTASPSPAG</sequence>
<dbReference type="NCBIfam" id="TIGR02937">
    <property type="entry name" value="sigma70-ECF"/>
    <property type="match status" value="1"/>
</dbReference>
<dbReference type="Proteomes" id="UP000076830">
    <property type="component" value="Chromosome"/>
</dbReference>